<organism evidence="2 3">
    <name type="scientific">Liparis tanakae</name>
    <name type="common">Tanaka's snailfish</name>
    <dbReference type="NCBI Taxonomy" id="230148"/>
    <lineage>
        <taxon>Eukaryota</taxon>
        <taxon>Metazoa</taxon>
        <taxon>Chordata</taxon>
        <taxon>Craniata</taxon>
        <taxon>Vertebrata</taxon>
        <taxon>Euteleostomi</taxon>
        <taxon>Actinopterygii</taxon>
        <taxon>Neopterygii</taxon>
        <taxon>Teleostei</taxon>
        <taxon>Neoteleostei</taxon>
        <taxon>Acanthomorphata</taxon>
        <taxon>Eupercaria</taxon>
        <taxon>Perciformes</taxon>
        <taxon>Cottioidei</taxon>
        <taxon>Cottales</taxon>
        <taxon>Liparidae</taxon>
        <taxon>Liparis</taxon>
    </lineage>
</organism>
<accession>A0A4Z2FI38</accession>
<evidence type="ECO:0000313" key="2">
    <source>
        <dbReference type="EMBL" id="TNN40897.1"/>
    </source>
</evidence>
<evidence type="ECO:0000313" key="3">
    <source>
        <dbReference type="Proteomes" id="UP000314294"/>
    </source>
</evidence>
<protein>
    <submittedName>
        <fullName evidence="2">Uncharacterized protein</fullName>
    </submittedName>
</protein>
<feature type="compositionally biased region" description="Basic and acidic residues" evidence="1">
    <location>
        <begin position="101"/>
        <end position="119"/>
    </location>
</feature>
<dbReference type="AlphaFoldDB" id="A0A4Z2FI38"/>
<reference evidence="2 3" key="1">
    <citation type="submission" date="2019-03" db="EMBL/GenBank/DDBJ databases">
        <title>First draft genome of Liparis tanakae, snailfish: a comprehensive survey of snailfish specific genes.</title>
        <authorList>
            <person name="Kim W."/>
            <person name="Song I."/>
            <person name="Jeong J.-H."/>
            <person name="Kim D."/>
            <person name="Kim S."/>
            <person name="Ryu S."/>
            <person name="Song J.Y."/>
            <person name="Lee S.K."/>
        </authorList>
    </citation>
    <scope>NUCLEOTIDE SEQUENCE [LARGE SCALE GENOMIC DNA]</scope>
    <source>
        <tissue evidence="2">Muscle</tissue>
    </source>
</reference>
<evidence type="ECO:0000256" key="1">
    <source>
        <dbReference type="SAM" id="MobiDB-lite"/>
    </source>
</evidence>
<dbReference type="EMBL" id="SRLO01001150">
    <property type="protein sequence ID" value="TNN40897.1"/>
    <property type="molecule type" value="Genomic_DNA"/>
</dbReference>
<sequence>MEFEALGVVHPGAELTAEHLALAVAQPAVEVIPSVLRYNINRVCVTPPPPLRARQILRRVHRSAHLVFAVTVDGPGLLLPLDGAGGGVRGRVSVGGMDCGAPDREPPRRKEANAKDQKGCSETTSAPTVNKWNTTSGARVPGGPVNGDLCKRSVVIVSFEFATRSTSREFKSPPSALSATKRGEMAAAEQIVAALRPCEEGVTREPLRATRGTTDSRRITGHTEDLDPRPWRPASKRCVEAADNAVDINRGPCSKDVSFIHEPREENPPKDPLTGHTLDRFVAPAAALVSS</sequence>
<dbReference type="OrthoDB" id="10659039at2759"/>
<feature type="compositionally biased region" description="Polar residues" evidence="1">
    <location>
        <begin position="120"/>
        <end position="137"/>
    </location>
</feature>
<comment type="caution">
    <text evidence="2">The sequence shown here is derived from an EMBL/GenBank/DDBJ whole genome shotgun (WGS) entry which is preliminary data.</text>
</comment>
<dbReference type="Proteomes" id="UP000314294">
    <property type="component" value="Unassembled WGS sequence"/>
</dbReference>
<gene>
    <name evidence="2" type="ORF">EYF80_048941</name>
</gene>
<feature type="region of interest" description="Disordered" evidence="1">
    <location>
        <begin position="98"/>
        <end position="140"/>
    </location>
</feature>
<keyword evidence="3" id="KW-1185">Reference proteome</keyword>
<name>A0A4Z2FI38_9TELE</name>
<proteinExistence type="predicted"/>